<sequence length="192" mass="22063">MGDYQGRTRLRKKDGFWVHFQSFLCIEFRFGREYEFYVTLAIISYINYCDGTPPEFLPPPKKTVAPPPAPPARTVHQNDAYVDDDILMPEEEDVFSPTKPVLSIAPDRHDIYHIKIPTGESNSKRAKNVLEVHNNLREQRVIKRGVTGVRRSGMELHSVSSHSKPIQKQTPLKPKPTVALVVQVFFFWKSSE</sequence>
<dbReference type="AlphaFoldDB" id="A0A6V7WMV6"/>
<protein>
    <submittedName>
        <fullName evidence="1">Uncharacterized protein</fullName>
    </submittedName>
</protein>
<comment type="caution">
    <text evidence="1">The sequence shown here is derived from an EMBL/GenBank/DDBJ whole genome shotgun (WGS) entry which is preliminary data.</text>
</comment>
<dbReference type="Proteomes" id="UP000580250">
    <property type="component" value="Unassembled WGS sequence"/>
</dbReference>
<accession>A0A6V7WMV6</accession>
<evidence type="ECO:0000313" key="1">
    <source>
        <dbReference type="EMBL" id="CAD2188354.1"/>
    </source>
</evidence>
<reference evidence="1 2" key="1">
    <citation type="submission" date="2020-08" db="EMBL/GenBank/DDBJ databases">
        <authorList>
            <person name="Koutsovoulos G."/>
            <person name="Danchin GJ E."/>
        </authorList>
    </citation>
    <scope>NUCLEOTIDE SEQUENCE [LARGE SCALE GENOMIC DNA]</scope>
</reference>
<organism evidence="1 2">
    <name type="scientific">Meloidogyne enterolobii</name>
    <name type="common">Root-knot nematode worm</name>
    <name type="synonym">Meloidogyne mayaguensis</name>
    <dbReference type="NCBI Taxonomy" id="390850"/>
    <lineage>
        <taxon>Eukaryota</taxon>
        <taxon>Metazoa</taxon>
        <taxon>Ecdysozoa</taxon>
        <taxon>Nematoda</taxon>
        <taxon>Chromadorea</taxon>
        <taxon>Rhabditida</taxon>
        <taxon>Tylenchina</taxon>
        <taxon>Tylenchomorpha</taxon>
        <taxon>Tylenchoidea</taxon>
        <taxon>Meloidogynidae</taxon>
        <taxon>Meloidogyninae</taxon>
        <taxon>Meloidogyne</taxon>
    </lineage>
</organism>
<evidence type="ECO:0000313" key="2">
    <source>
        <dbReference type="Proteomes" id="UP000580250"/>
    </source>
</evidence>
<gene>
    <name evidence="1" type="ORF">MENT_LOCUS40998</name>
</gene>
<proteinExistence type="predicted"/>
<name>A0A6V7WMV6_MELEN</name>
<dbReference type="EMBL" id="CAJEWN010000687">
    <property type="protein sequence ID" value="CAD2188354.1"/>
    <property type="molecule type" value="Genomic_DNA"/>
</dbReference>
<dbReference type="OrthoDB" id="10067653at2759"/>